<evidence type="ECO:0000256" key="7">
    <source>
        <dbReference type="ARBA" id="ARBA00023209"/>
    </source>
</evidence>
<dbReference type="EMBL" id="LS997630">
    <property type="protein sequence ID" value="SYZ68500.1"/>
    <property type="molecule type" value="Genomic_DNA"/>
</dbReference>
<dbReference type="PANTHER" id="PTHR32138:SF0">
    <property type="entry name" value="PHOSPHATIDYLETHANOLAMINE N-METHYLTRANSFERASE"/>
    <property type="match status" value="1"/>
</dbReference>
<evidence type="ECO:0000313" key="12">
    <source>
        <dbReference type="EMBL" id="SYZ68500.1"/>
    </source>
</evidence>
<feature type="transmembrane region" description="Helical" evidence="10">
    <location>
        <begin position="170"/>
        <end position="188"/>
    </location>
</feature>
<feature type="transmembrane region" description="Helical" evidence="10">
    <location>
        <begin position="552"/>
        <end position="573"/>
    </location>
</feature>
<feature type="transmembrane region" description="Helical" evidence="10">
    <location>
        <begin position="302"/>
        <end position="319"/>
    </location>
</feature>
<evidence type="ECO:0000256" key="11">
    <source>
        <dbReference type="SAM" id="SignalP"/>
    </source>
</evidence>
<evidence type="ECO:0000256" key="5">
    <source>
        <dbReference type="ARBA" id="ARBA00023098"/>
    </source>
</evidence>
<evidence type="ECO:0000256" key="2">
    <source>
        <dbReference type="ARBA" id="ARBA00022516"/>
    </source>
</evidence>
<dbReference type="FunFam" id="1.20.120.1630:FF:000023">
    <property type="entry name" value="Phosphatidylethanolaminen-methyltransferase-lik e protein"/>
    <property type="match status" value="1"/>
</dbReference>
<feature type="coiled-coil region" evidence="9">
    <location>
        <begin position="670"/>
        <end position="697"/>
    </location>
</feature>
<keyword evidence="9" id="KW-0175">Coiled coil</keyword>
<name>A0A3P3ZE34_LEIBR</name>
<keyword evidence="12" id="KW-0808">Transferase</keyword>
<feature type="transmembrane region" description="Helical" evidence="10">
    <location>
        <begin position="194"/>
        <end position="218"/>
    </location>
</feature>
<evidence type="ECO:0000256" key="4">
    <source>
        <dbReference type="ARBA" id="ARBA00022989"/>
    </source>
</evidence>
<dbReference type="GO" id="GO:0006656">
    <property type="term" value="P:phosphatidylcholine biosynthetic process"/>
    <property type="evidence" value="ECO:0007669"/>
    <property type="project" value="UniProtKB-UniPathway"/>
</dbReference>
<keyword evidence="6 10" id="KW-0472">Membrane</keyword>
<feature type="transmembrane region" description="Helical" evidence="10">
    <location>
        <begin position="518"/>
        <end position="540"/>
    </location>
</feature>
<evidence type="ECO:0000256" key="3">
    <source>
        <dbReference type="ARBA" id="ARBA00022692"/>
    </source>
</evidence>
<gene>
    <name evidence="12" type="ORF">LBRM2904_31.3120</name>
</gene>
<dbReference type="Gene3D" id="1.20.120.1630">
    <property type="match status" value="2"/>
</dbReference>
<dbReference type="UniPathway" id="UPA00753"/>
<keyword evidence="12" id="KW-0489">Methyltransferase</keyword>
<keyword evidence="5" id="KW-0443">Lipid metabolism</keyword>
<feature type="signal peptide" evidence="11">
    <location>
        <begin position="1"/>
        <end position="22"/>
    </location>
</feature>
<evidence type="ECO:0000256" key="10">
    <source>
        <dbReference type="SAM" id="Phobius"/>
    </source>
</evidence>
<dbReference type="Proteomes" id="UP000319462">
    <property type="component" value="Chromosome 31"/>
</dbReference>
<reference evidence="12 13" key="1">
    <citation type="submission" date="2018-09" db="EMBL/GenBank/DDBJ databases">
        <authorList>
            <person name="Peiro R."/>
            <person name="Begona"/>
            <person name="Cbmso G."/>
            <person name="Lopez M."/>
            <person name="Gonzalez S."/>
        </authorList>
    </citation>
    <scope>NUCLEOTIDE SEQUENCE [LARGE SCALE GENOMIC DNA]</scope>
</reference>
<dbReference type="GO" id="GO:0032259">
    <property type="term" value="P:methylation"/>
    <property type="evidence" value="ECO:0007669"/>
    <property type="project" value="UniProtKB-KW"/>
</dbReference>
<accession>A0A3P3ZE34</accession>
<evidence type="ECO:0000256" key="1">
    <source>
        <dbReference type="ARBA" id="ARBA00004127"/>
    </source>
</evidence>
<evidence type="ECO:0000256" key="8">
    <source>
        <dbReference type="ARBA" id="ARBA00023264"/>
    </source>
</evidence>
<dbReference type="Pfam" id="PF04191">
    <property type="entry name" value="PEMT"/>
    <property type="match status" value="2"/>
</dbReference>
<feature type="transmembrane region" description="Helical" evidence="10">
    <location>
        <begin position="615"/>
        <end position="634"/>
    </location>
</feature>
<feature type="chain" id="PRO_5018289888" evidence="11">
    <location>
        <begin position="23"/>
        <end position="697"/>
    </location>
</feature>
<proteinExistence type="predicted"/>
<organism evidence="12 13">
    <name type="scientific">Leishmania braziliensis MHOM/BR/75/M2904</name>
    <dbReference type="NCBI Taxonomy" id="420245"/>
    <lineage>
        <taxon>Eukaryota</taxon>
        <taxon>Discoba</taxon>
        <taxon>Euglenozoa</taxon>
        <taxon>Kinetoplastea</taxon>
        <taxon>Metakinetoplastina</taxon>
        <taxon>Trypanosomatida</taxon>
        <taxon>Trypanosomatidae</taxon>
        <taxon>Leishmaniinae</taxon>
        <taxon>Leishmania</taxon>
        <taxon>Leishmania braziliensis species complex</taxon>
    </lineage>
</organism>
<evidence type="ECO:0000256" key="9">
    <source>
        <dbReference type="SAM" id="Coils"/>
    </source>
</evidence>
<sequence length="697" mass="78971">MPFMLVCHLLLILFFVCVGAVGERSYRSEVVGGVLLSFSLYWHRALVCSGALSAAFISSKRISLISVPVTTSASSLVSINQQVLRLSAAFYALLHASLLFPRAGDTHAPSRKHENMLAESASEDAKRVFTPCEDGTSYGLLYDGTRFRVPDTMSVVDALLTPKSWRSPATLIWVAVCFAVGLTGIFHFTHGLPVWFFCAQFAFWRLAYNIGIGAILHYHSRYGSFLKFYRRIVKDYPVTRCFLEASVVFEGNTEYKVTRFPDEFNAWMLFRQVENVILANDLVSYCVLSVVCWEKMSLSSPVDIFCLVLGCASIAFALWCKSDAHRVIGDFAWYWGDFFFLLDKNLTFDGIFQMFPHPMYTVGYAFMYGVPFMTKSYTLFYMSVVGHLCQLAFLVFVENPHIDRTYNVLSSPTLEEQERNAVLYGNGGEAYLEHNELVVLMNFNIFRASDLLLALTIIYLLATLLLPLPAWIYVAHVIAWRLFHNGFLGYLLKRESHEKWFSLNYPSPQAAFNNWKRIYNASVTITNLSYCLCAVKYFTWVMPLFGSGEARCFVMMVGMLLVGINGYVSWSIYKAIGDYGYFYGDFFIDKVPAKLNYSGIYRYLNNPDSSLGMSAYYGIALLSGSPVVLVVSVVSHAAAKMFEAIVEEPHMRKHYGDQVREAGGMQTELARRMKASKADYEKKMRAIKAKLDGRKKE</sequence>
<evidence type="ECO:0000256" key="6">
    <source>
        <dbReference type="ARBA" id="ARBA00023136"/>
    </source>
</evidence>
<dbReference type="InterPro" id="IPR007318">
    <property type="entry name" value="Phopholipid_MeTrfase"/>
</dbReference>
<keyword evidence="11" id="KW-0732">Signal</keyword>
<keyword evidence="3 10" id="KW-0812">Transmembrane</keyword>
<keyword evidence="4 10" id="KW-1133">Transmembrane helix</keyword>
<dbReference type="GO" id="GO:0004608">
    <property type="term" value="F:phosphatidylethanolamine N-methyltransferase activity"/>
    <property type="evidence" value="ECO:0007669"/>
    <property type="project" value="TreeGrafter"/>
</dbReference>
<evidence type="ECO:0000313" key="13">
    <source>
        <dbReference type="Proteomes" id="UP000319462"/>
    </source>
</evidence>
<dbReference type="PANTHER" id="PTHR32138">
    <property type="entry name" value="PHOSPHATIDYLETHANOLAMINE N-METHYLTRANSFERASE"/>
    <property type="match status" value="1"/>
</dbReference>
<keyword evidence="2" id="KW-0444">Lipid biosynthesis</keyword>
<keyword evidence="7" id="KW-0594">Phospholipid biosynthesis</keyword>
<feature type="transmembrane region" description="Helical" evidence="10">
    <location>
        <begin position="451"/>
        <end position="474"/>
    </location>
</feature>
<dbReference type="AlphaFoldDB" id="A0A3P3ZE34"/>
<dbReference type="GO" id="GO:0012505">
    <property type="term" value="C:endomembrane system"/>
    <property type="evidence" value="ECO:0007669"/>
    <property type="project" value="UniProtKB-SubCell"/>
</dbReference>
<comment type="subcellular location">
    <subcellularLocation>
        <location evidence="1">Endomembrane system</location>
        <topology evidence="1">Multi-pass membrane protein</topology>
    </subcellularLocation>
</comment>
<keyword evidence="8" id="KW-1208">Phospholipid metabolism</keyword>
<protein>
    <submittedName>
        <fullName evidence="12">Phosphatidylethanolaminen-methyltransferase-lik_e_protein</fullName>
    </submittedName>
</protein>